<dbReference type="Gene3D" id="3.30.300.30">
    <property type="match status" value="1"/>
</dbReference>
<evidence type="ECO:0000256" key="1">
    <source>
        <dbReference type="ARBA" id="ARBA00006432"/>
    </source>
</evidence>
<dbReference type="PANTHER" id="PTHR43201:SF5">
    <property type="entry name" value="MEDIUM-CHAIN ACYL-COA LIGASE ACSF2, MITOCHONDRIAL"/>
    <property type="match status" value="1"/>
</dbReference>
<keyword evidence="2 5" id="KW-0436">Ligase</keyword>
<dbReference type="PANTHER" id="PTHR43201">
    <property type="entry name" value="ACYL-COA SYNTHETASE"/>
    <property type="match status" value="1"/>
</dbReference>
<keyword evidence="6" id="KW-1185">Reference proteome</keyword>
<name>A0A2T4Z730_9BACL</name>
<reference evidence="5 6" key="1">
    <citation type="submission" date="2018-04" db="EMBL/GenBank/DDBJ databases">
        <title>Genomic Encyclopedia of Archaeal and Bacterial Type Strains, Phase II (KMG-II): from individual species to whole genera.</title>
        <authorList>
            <person name="Goeker M."/>
        </authorList>
    </citation>
    <scope>NUCLEOTIDE SEQUENCE [LARGE SCALE GENOMIC DNA]</scope>
    <source>
        <strain evidence="5 6">DSM 45169</strain>
    </source>
</reference>
<evidence type="ECO:0000313" key="5">
    <source>
        <dbReference type="EMBL" id="PTM57707.1"/>
    </source>
</evidence>
<dbReference type="Gene3D" id="3.40.50.12780">
    <property type="entry name" value="N-terminal domain of ligase-like"/>
    <property type="match status" value="1"/>
</dbReference>
<dbReference type="OrthoDB" id="9765680at2"/>
<feature type="domain" description="AMP-binding enzyme C-terminal" evidence="4">
    <location>
        <begin position="415"/>
        <end position="489"/>
    </location>
</feature>
<dbReference type="GO" id="GO:0031956">
    <property type="term" value="F:medium-chain fatty acid-CoA ligase activity"/>
    <property type="evidence" value="ECO:0007669"/>
    <property type="project" value="TreeGrafter"/>
</dbReference>
<gene>
    <name evidence="5" type="ORF">C8J48_0258</name>
</gene>
<dbReference type="AlphaFoldDB" id="A0A2T4Z730"/>
<evidence type="ECO:0000259" key="3">
    <source>
        <dbReference type="Pfam" id="PF00501"/>
    </source>
</evidence>
<dbReference type="InterPro" id="IPR000873">
    <property type="entry name" value="AMP-dep_synth/lig_dom"/>
</dbReference>
<evidence type="ECO:0000256" key="2">
    <source>
        <dbReference type="ARBA" id="ARBA00022598"/>
    </source>
</evidence>
<dbReference type="InterPro" id="IPR045851">
    <property type="entry name" value="AMP-bd_C_sf"/>
</dbReference>
<dbReference type="GO" id="GO:0006631">
    <property type="term" value="P:fatty acid metabolic process"/>
    <property type="evidence" value="ECO:0007669"/>
    <property type="project" value="TreeGrafter"/>
</dbReference>
<protein>
    <submittedName>
        <fullName evidence="5">Acyl-CoA synthetase (AMP-forming)/AMP-acid ligase II</fullName>
    </submittedName>
</protein>
<comment type="similarity">
    <text evidence="1">Belongs to the ATP-dependent AMP-binding enzyme family.</text>
</comment>
<dbReference type="InterPro" id="IPR042099">
    <property type="entry name" value="ANL_N_sf"/>
</dbReference>
<dbReference type="InterPro" id="IPR025110">
    <property type="entry name" value="AMP-bd_C"/>
</dbReference>
<evidence type="ECO:0000313" key="6">
    <source>
        <dbReference type="Proteomes" id="UP000241639"/>
    </source>
</evidence>
<dbReference type="SUPFAM" id="SSF56801">
    <property type="entry name" value="Acetyl-CoA synthetase-like"/>
    <property type="match status" value="1"/>
</dbReference>
<evidence type="ECO:0000259" key="4">
    <source>
        <dbReference type="Pfam" id="PF13193"/>
    </source>
</evidence>
<dbReference type="RefSeq" id="WP_107724586.1">
    <property type="nucleotide sequence ID" value="NZ_PZZP01000001.1"/>
</dbReference>
<proteinExistence type="inferred from homology"/>
<sequence>MATIGECIRHRARLSPQIEAVVSGDNRITFADFNQMVNQLAHYFISHQVEKGDRIALVCNNSIPFPLLFMAAAKVGAVIIPINWRLKTAEIQWILEDCKPCMLFYHEEFEQVEPLLNLPFLKQAICVGTGERIYDSFRERFASLPPTEPTVLVLEEDPALIIYTSGTTGKPKGVICTHRNVYNACLSNNNTLDLRMGDRFLFVTPLFHISGMIFTVGVCVRGITLVLGTQFHPVEIWNQIEKERVTAMMSVPSMLPYMLQTLQARESDPLSLRWILCGGSLVPTQLIHAFNEMGYPIAQVYGATEYSGAITYWIPEMGIENCGSVGKAVYLTELKIVDPTTNEAVPPGEMGEVVCRGDLIFSGYWNNPEATEEVIQNGWLHTRDVGWMDEEGFLYIVDRLRDMIITSGENVFPAEVEAVIQQLDQVAESAVVGVKHDVWGELARAYIVQTEGGTLTEEQVLAHVHQHLAEHKLREVVFVGELPRNGMGKVMKYVLRDHAVQEI</sequence>
<organism evidence="5 6">
    <name type="scientific">Desmospora activa DSM 45169</name>
    <dbReference type="NCBI Taxonomy" id="1121389"/>
    <lineage>
        <taxon>Bacteria</taxon>
        <taxon>Bacillati</taxon>
        <taxon>Bacillota</taxon>
        <taxon>Bacilli</taxon>
        <taxon>Bacillales</taxon>
        <taxon>Thermoactinomycetaceae</taxon>
        <taxon>Desmospora</taxon>
    </lineage>
</organism>
<dbReference type="PROSITE" id="PS00455">
    <property type="entry name" value="AMP_BINDING"/>
    <property type="match status" value="1"/>
</dbReference>
<feature type="domain" description="AMP-dependent synthetase/ligase" evidence="3">
    <location>
        <begin position="9"/>
        <end position="365"/>
    </location>
</feature>
<dbReference type="InterPro" id="IPR020845">
    <property type="entry name" value="AMP-binding_CS"/>
</dbReference>
<dbReference type="Pfam" id="PF13193">
    <property type="entry name" value="AMP-binding_C"/>
    <property type="match status" value="1"/>
</dbReference>
<accession>A0A2T4Z730</accession>
<dbReference type="Pfam" id="PF00501">
    <property type="entry name" value="AMP-binding"/>
    <property type="match status" value="1"/>
</dbReference>
<dbReference type="EMBL" id="PZZP01000001">
    <property type="protein sequence ID" value="PTM57707.1"/>
    <property type="molecule type" value="Genomic_DNA"/>
</dbReference>
<dbReference type="Proteomes" id="UP000241639">
    <property type="component" value="Unassembled WGS sequence"/>
</dbReference>
<comment type="caution">
    <text evidence="5">The sequence shown here is derived from an EMBL/GenBank/DDBJ whole genome shotgun (WGS) entry which is preliminary data.</text>
</comment>